<dbReference type="GO" id="GO:0051881">
    <property type="term" value="P:regulation of mitochondrial membrane potential"/>
    <property type="evidence" value="ECO:0007669"/>
    <property type="project" value="TreeGrafter"/>
</dbReference>
<dbReference type="eggNOG" id="ENOG502S21H">
    <property type="taxonomic scope" value="Eukaryota"/>
</dbReference>
<evidence type="ECO:0000313" key="2">
    <source>
        <dbReference type="EnsemblMetazoa" id="Aqu2.1.42112_001"/>
    </source>
</evidence>
<organism evidence="2">
    <name type="scientific">Amphimedon queenslandica</name>
    <name type="common">Sponge</name>
    <dbReference type="NCBI Taxonomy" id="400682"/>
    <lineage>
        <taxon>Eukaryota</taxon>
        <taxon>Metazoa</taxon>
        <taxon>Porifera</taxon>
        <taxon>Demospongiae</taxon>
        <taxon>Heteroscleromorpha</taxon>
        <taxon>Haplosclerida</taxon>
        <taxon>Niphatidae</taxon>
        <taxon>Amphimedon</taxon>
    </lineage>
</organism>
<dbReference type="OrthoDB" id="9025707at2759"/>
<sequence length="107" mass="11932">MGGLLSGKKEDDKSGGEGERGKNAVVRPPFKCNPYVLKRTSSQYFDEDGDLAHSFYEECRVIPGEGPIRRTMRLLSHNGIRPQGEVALCHPRLHVDLPIILMENADL</sequence>
<dbReference type="PANTHER" id="PTHR15453:SF8">
    <property type="entry name" value="TUMOR SUPPRESSOR CANDIDATE 2"/>
    <property type="match status" value="1"/>
</dbReference>
<dbReference type="Proteomes" id="UP000007879">
    <property type="component" value="Unassembled WGS sequence"/>
</dbReference>
<dbReference type="EnsemblMetazoa" id="XM_003383086.3">
    <property type="protein sequence ID" value="XP_003383134.1"/>
    <property type="gene ID" value="LOC100642086"/>
</dbReference>
<protein>
    <recommendedName>
        <fullName evidence="4">Tumor suppressor candidate 2</fullName>
    </recommendedName>
</protein>
<evidence type="ECO:0008006" key="4">
    <source>
        <dbReference type="Google" id="ProtNLM"/>
    </source>
</evidence>
<reference evidence="2" key="2">
    <citation type="submission" date="2017-05" db="UniProtKB">
        <authorList>
            <consortium name="EnsemblMetazoa"/>
        </authorList>
    </citation>
    <scope>IDENTIFICATION</scope>
</reference>
<name>A0A1X7VPV3_AMPQE</name>
<dbReference type="InParanoid" id="A0A1X7VPV3"/>
<dbReference type="GO" id="GO:0005739">
    <property type="term" value="C:mitochondrion"/>
    <property type="evidence" value="ECO:0007669"/>
    <property type="project" value="TreeGrafter"/>
</dbReference>
<dbReference type="Pfam" id="PF15000">
    <property type="entry name" value="TUSC2"/>
    <property type="match status" value="1"/>
</dbReference>
<reference evidence="3" key="1">
    <citation type="journal article" date="2010" name="Nature">
        <title>The Amphimedon queenslandica genome and the evolution of animal complexity.</title>
        <authorList>
            <person name="Srivastava M."/>
            <person name="Simakov O."/>
            <person name="Chapman J."/>
            <person name="Fahey B."/>
            <person name="Gauthier M.E."/>
            <person name="Mitros T."/>
            <person name="Richards G.S."/>
            <person name="Conaco C."/>
            <person name="Dacre M."/>
            <person name="Hellsten U."/>
            <person name="Larroux C."/>
            <person name="Putnam N.H."/>
            <person name="Stanke M."/>
            <person name="Adamska M."/>
            <person name="Darling A."/>
            <person name="Degnan S.M."/>
            <person name="Oakley T.H."/>
            <person name="Plachetzki D.C."/>
            <person name="Zhai Y."/>
            <person name="Adamski M."/>
            <person name="Calcino A."/>
            <person name="Cummins S.F."/>
            <person name="Goodstein D.M."/>
            <person name="Harris C."/>
            <person name="Jackson D.J."/>
            <person name="Leys S.P."/>
            <person name="Shu S."/>
            <person name="Woodcroft B.J."/>
            <person name="Vervoort M."/>
            <person name="Kosik K.S."/>
            <person name="Manning G."/>
            <person name="Degnan B.M."/>
            <person name="Rokhsar D.S."/>
        </authorList>
    </citation>
    <scope>NUCLEOTIDE SEQUENCE [LARGE SCALE GENOMIC DNA]</scope>
</reference>
<dbReference type="PANTHER" id="PTHR15453">
    <property type="entry name" value="TUMOR SUPPRESSOR CANDIDATE 2"/>
    <property type="match status" value="1"/>
</dbReference>
<evidence type="ECO:0000256" key="1">
    <source>
        <dbReference type="SAM" id="MobiDB-lite"/>
    </source>
</evidence>
<dbReference type="OMA" id="FRNATPF"/>
<keyword evidence="3" id="KW-1185">Reference proteome</keyword>
<feature type="region of interest" description="Disordered" evidence="1">
    <location>
        <begin position="1"/>
        <end position="26"/>
    </location>
</feature>
<proteinExistence type="predicted"/>
<feature type="compositionally biased region" description="Basic and acidic residues" evidence="1">
    <location>
        <begin position="7"/>
        <end position="22"/>
    </location>
</feature>
<dbReference type="AlphaFoldDB" id="A0A1X7VPV3"/>
<dbReference type="KEGG" id="aqu:100642086"/>
<dbReference type="EnsemblMetazoa" id="Aqu2.1.42112_001">
    <property type="protein sequence ID" value="Aqu2.1.42112_001"/>
    <property type="gene ID" value="Aqu2.1.42112"/>
</dbReference>
<dbReference type="InterPro" id="IPR029393">
    <property type="entry name" value="FUS1"/>
</dbReference>
<gene>
    <name evidence="2" type="primary">100642086</name>
</gene>
<accession>A0A1X7VPV3</accession>
<evidence type="ECO:0000313" key="3">
    <source>
        <dbReference type="Proteomes" id="UP000007879"/>
    </source>
</evidence>